<dbReference type="PANTHER" id="PTHR24422">
    <property type="entry name" value="CHEMOTAXIS PROTEIN METHYLTRANSFERASE"/>
    <property type="match status" value="1"/>
</dbReference>
<reference evidence="5" key="1">
    <citation type="submission" date="2022-10" db="EMBL/GenBank/DDBJ databases">
        <title>The WGS of Solirubrobacter ginsenosidimutans DSM 21036.</title>
        <authorList>
            <person name="Jiang Z."/>
        </authorList>
    </citation>
    <scope>NUCLEOTIDE SEQUENCE</scope>
    <source>
        <strain evidence="5">DSM 21036</strain>
    </source>
</reference>
<sequence length="197" mass="21881">MPRVVVGSEFFLDLDRWQTLERTILPELVARRPALRAWSAGCHLGKEPYSLAILLDELAPGGGHDLMATDFDARLVERARAGGPFSEHDVDRVSAEQRARYFAPGGPPFSVAPWLVSTIAFGTHDLRRDPYASDFDLILYRDVQPFFDDAVNRDVLRRLSAALRDGGVLFVGSTDTVRDPASLGLRPREPGFFVRSA</sequence>
<dbReference type="InterPro" id="IPR050903">
    <property type="entry name" value="Bact_Chemotaxis_MeTrfase"/>
</dbReference>
<dbReference type="GO" id="GO:0032259">
    <property type="term" value="P:methylation"/>
    <property type="evidence" value="ECO:0007669"/>
    <property type="project" value="UniProtKB-KW"/>
</dbReference>
<dbReference type="InterPro" id="IPR029063">
    <property type="entry name" value="SAM-dependent_MTases_sf"/>
</dbReference>
<keyword evidence="3" id="KW-0949">S-adenosyl-L-methionine</keyword>
<dbReference type="PRINTS" id="PR00996">
    <property type="entry name" value="CHERMTFRASE"/>
</dbReference>
<dbReference type="EMBL" id="JAPDOD010000011">
    <property type="protein sequence ID" value="MDA0161279.1"/>
    <property type="molecule type" value="Genomic_DNA"/>
</dbReference>
<dbReference type="AlphaFoldDB" id="A0A9X3S0G6"/>
<dbReference type="InterPro" id="IPR022642">
    <property type="entry name" value="CheR_C"/>
</dbReference>
<proteinExistence type="predicted"/>
<keyword evidence="1" id="KW-0489">Methyltransferase</keyword>
<feature type="domain" description="CheR-type methyltransferase" evidence="4">
    <location>
        <begin position="8"/>
        <end position="197"/>
    </location>
</feature>
<protein>
    <recommendedName>
        <fullName evidence="4">CheR-type methyltransferase domain-containing protein</fullName>
    </recommendedName>
</protein>
<evidence type="ECO:0000313" key="5">
    <source>
        <dbReference type="EMBL" id="MDA0161279.1"/>
    </source>
</evidence>
<evidence type="ECO:0000256" key="2">
    <source>
        <dbReference type="ARBA" id="ARBA00022679"/>
    </source>
</evidence>
<keyword evidence="6" id="KW-1185">Reference proteome</keyword>
<evidence type="ECO:0000256" key="1">
    <source>
        <dbReference type="ARBA" id="ARBA00022603"/>
    </source>
</evidence>
<organism evidence="5 6">
    <name type="scientific">Solirubrobacter ginsenosidimutans</name>
    <dbReference type="NCBI Taxonomy" id="490573"/>
    <lineage>
        <taxon>Bacteria</taxon>
        <taxon>Bacillati</taxon>
        <taxon>Actinomycetota</taxon>
        <taxon>Thermoleophilia</taxon>
        <taxon>Solirubrobacterales</taxon>
        <taxon>Solirubrobacteraceae</taxon>
        <taxon>Solirubrobacter</taxon>
    </lineage>
</organism>
<accession>A0A9X3S0G6</accession>
<evidence type="ECO:0000256" key="3">
    <source>
        <dbReference type="ARBA" id="ARBA00022691"/>
    </source>
</evidence>
<dbReference type="Proteomes" id="UP001149140">
    <property type="component" value="Unassembled WGS sequence"/>
</dbReference>
<evidence type="ECO:0000313" key="6">
    <source>
        <dbReference type="Proteomes" id="UP001149140"/>
    </source>
</evidence>
<gene>
    <name evidence="5" type="ORF">OM076_13460</name>
</gene>
<dbReference type="PROSITE" id="PS50123">
    <property type="entry name" value="CHER"/>
    <property type="match status" value="1"/>
</dbReference>
<dbReference type="Gene3D" id="3.40.50.150">
    <property type="entry name" value="Vaccinia Virus protein VP39"/>
    <property type="match status" value="1"/>
</dbReference>
<dbReference type="RefSeq" id="WP_270040479.1">
    <property type="nucleotide sequence ID" value="NZ_JAPDOD010000011.1"/>
</dbReference>
<dbReference type="PANTHER" id="PTHR24422:SF19">
    <property type="entry name" value="CHEMOTAXIS PROTEIN METHYLTRANSFERASE"/>
    <property type="match status" value="1"/>
</dbReference>
<dbReference type="InterPro" id="IPR000780">
    <property type="entry name" value="CheR_MeTrfase"/>
</dbReference>
<comment type="caution">
    <text evidence="5">The sequence shown here is derived from an EMBL/GenBank/DDBJ whole genome shotgun (WGS) entry which is preliminary data.</text>
</comment>
<dbReference type="SUPFAM" id="SSF53335">
    <property type="entry name" value="S-adenosyl-L-methionine-dependent methyltransferases"/>
    <property type="match status" value="1"/>
</dbReference>
<evidence type="ECO:0000259" key="4">
    <source>
        <dbReference type="PROSITE" id="PS50123"/>
    </source>
</evidence>
<name>A0A9X3S0G6_9ACTN</name>
<dbReference type="Pfam" id="PF01739">
    <property type="entry name" value="CheR"/>
    <property type="match status" value="1"/>
</dbReference>
<keyword evidence="2" id="KW-0808">Transferase</keyword>
<dbReference type="SMART" id="SM00138">
    <property type="entry name" value="MeTrc"/>
    <property type="match status" value="1"/>
</dbReference>
<dbReference type="GO" id="GO:0008757">
    <property type="term" value="F:S-adenosylmethionine-dependent methyltransferase activity"/>
    <property type="evidence" value="ECO:0007669"/>
    <property type="project" value="InterPro"/>
</dbReference>